<organism evidence="7 8">
    <name type="scientific">Mucilaginibacter conchicola</name>
    <dbReference type="NCBI Taxonomy" id="2303333"/>
    <lineage>
        <taxon>Bacteria</taxon>
        <taxon>Pseudomonadati</taxon>
        <taxon>Bacteroidota</taxon>
        <taxon>Sphingobacteriia</taxon>
        <taxon>Sphingobacteriales</taxon>
        <taxon>Sphingobacteriaceae</taxon>
        <taxon>Mucilaginibacter</taxon>
    </lineage>
</organism>
<proteinExistence type="predicted"/>
<dbReference type="Gene3D" id="1.20.1540.10">
    <property type="entry name" value="Rhomboid-like"/>
    <property type="match status" value="1"/>
</dbReference>
<evidence type="ECO:0000313" key="8">
    <source>
        <dbReference type="Proteomes" id="UP000264217"/>
    </source>
</evidence>
<gene>
    <name evidence="7" type="ORF">D0C36_19335</name>
</gene>
<comment type="caution">
    <text evidence="7">The sequence shown here is derived from an EMBL/GenBank/DDBJ whole genome shotgun (WGS) entry which is preliminary data.</text>
</comment>
<dbReference type="EMBL" id="QWDC01000003">
    <property type="protein sequence ID" value="RFZ91097.1"/>
    <property type="molecule type" value="Genomic_DNA"/>
</dbReference>
<keyword evidence="3 5" id="KW-1133">Transmembrane helix</keyword>
<keyword evidence="2 5" id="KW-0812">Transmembrane</keyword>
<feature type="transmembrane region" description="Helical" evidence="5">
    <location>
        <begin position="149"/>
        <end position="174"/>
    </location>
</feature>
<dbReference type="Proteomes" id="UP000264217">
    <property type="component" value="Unassembled WGS sequence"/>
</dbReference>
<feature type="domain" description="Peptidase S54 rhomboid" evidence="6">
    <location>
        <begin position="51"/>
        <end position="203"/>
    </location>
</feature>
<reference evidence="7 8" key="1">
    <citation type="submission" date="2018-08" db="EMBL/GenBank/DDBJ databases">
        <title>Mucilaginibacter sp. MYSH2.</title>
        <authorList>
            <person name="Seo T."/>
        </authorList>
    </citation>
    <scope>NUCLEOTIDE SEQUENCE [LARGE SCALE GENOMIC DNA]</scope>
    <source>
        <strain evidence="7 8">MYSH2</strain>
    </source>
</reference>
<feature type="transmembrane region" description="Helical" evidence="5">
    <location>
        <begin position="13"/>
        <end position="32"/>
    </location>
</feature>
<evidence type="ECO:0000256" key="4">
    <source>
        <dbReference type="ARBA" id="ARBA00023136"/>
    </source>
</evidence>
<dbReference type="OrthoDB" id="797199at2"/>
<dbReference type="SUPFAM" id="SSF144091">
    <property type="entry name" value="Rhomboid-like"/>
    <property type="match status" value="1"/>
</dbReference>
<evidence type="ECO:0000256" key="5">
    <source>
        <dbReference type="SAM" id="Phobius"/>
    </source>
</evidence>
<protein>
    <submittedName>
        <fullName evidence="7">Rhomboid family intramembrane serine protease</fullName>
    </submittedName>
</protein>
<feature type="transmembrane region" description="Helical" evidence="5">
    <location>
        <begin position="186"/>
        <end position="206"/>
    </location>
</feature>
<dbReference type="RefSeq" id="WP_117393300.1">
    <property type="nucleotide sequence ID" value="NZ_QWDC01000003.1"/>
</dbReference>
<sequence length="207" mass="24057">MKTYLTDPFSWEAPVSVMMLAVILLSSLYGLYNRRYFMKMILHPFGIVKNKEYYRLFTSDIIHNDYGHLMMNAIMYYLVCINLEEHLTERTQFGSIWFMLIYAGSYLTGVMLVTFRHRNDFDYSSAGASGSIMGCLMSFMILKPDYIGLYLPVIGGIRNIYLPLVFFVAMFIYQYRSKNKLMNNELHFYSAVGGIAATFVIFPEIII</sequence>
<evidence type="ECO:0000256" key="3">
    <source>
        <dbReference type="ARBA" id="ARBA00022989"/>
    </source>
</evidence>
<dbReference type="PANTHER" id="PTHR43066">
    <property type="entry name" value="RHOMBOID-RELATED PROTEIN"/>
    <property type="match status" value="1"/>
</dbReference>
<dbReference type="GO" id="GO:0016020">
    <property type="term" value="C:membrane"/>
    <property type="evidence" value="ECO:0007669"/>
    <property type="project" value="UniProtKB-SubCell"/>
</dbReference>
<dbReference type="InterPro" id="IPR035952">
    <property type="entry name" value="Rhomboid-like_sf"/>
</dbReference>
<accession>A0A372NR64</accession>
<keyword evidence="4 5" id="KW-0472">Membrane</keyword>
<dbReference type="GO" id="GO:0006508">
    <property type="term" value="P:proteolysis"/>
    <property type="evidence" value="ECO:0007669"/>
    <property type="project" value="UniProtKB-KW"/>
</dbReference>
<evidence type="ECO:0000256" key="1">
    <source>
        <dbReference type="ARBA" id="ARBA00004141"/>
    </source>
</evidence>
<evidence type="ECO:0000256" key="2">
    <source>
        <dbReference type="ARBA" id="ARBA00022692"/>
    </source>
</evidence>
<dbReference type="GO" id="GO:0004252">
    <property type="term" value="F:serine-type endopeptidase activity"/>
    <property type="evidence" value="ECO:0007669"/>
    <property type="project" value="InterPro"/>
</dbReference>
<dbReference type="InterPro" id="IPR022764">
    <property type="entry name" value="Peptidase_S54_rhomboid_dom"/>
</dbReference>
<keyword evidence="8" id="KW-1185">Reference proteome</keyword>
<evidence type="ECO:0000313" key="7">
    <source>
        <dbReference type="EMBL" id="RFZ91097.1"/>
    </source>
</evidence>
<keyword evidence="7" id="KW-0378">Hydrolase</keyword>
<comment type="subcellular location">
    <subcellularLocation>
        <location evidence="1">Membrane</location>
        <topology evidence="1">Multi-pass membrane protein</topology>
    </subcellularLocation>
</comment>
<feature type="transmembrane region" description="Helical" evidence="5">
    <location>
        <begin position="96"/>
        <end position="117"/>
    </location>
</feature>
<keyword evidence="7" id="KW-0645">Protease</keyword>
<dbReference type="Pfam" id="PF01694">
    <property type="entry name" value="Rhomboid"/>
    <property type="match status" value="1"/>
</dbReference>
<name>A0A372NR64_9SPHI</name>
<dbReference type="AlphaFoldDB" id="A0A372NR64"/>
<evidence type="ECO:0000259" key="6">
    <source>
        <dbReference type="Pfam" id="PF01694"/>
    </source>
</evidence>